<evidence type="ECO:0000313" key="4">
    <source>
        <dbReference type="Proteomes" id="UP001175211"/>
    </source>
</evidence>
<evidence type="ECO:0000259" key="2">
    <source>
        <dbReference type="Pfam" id="PF00656"/>
    </source>
</evidence>
<accession>A0AA39K956</accession>
<protein>
    <recommendedName>
        <fullName evidence="2">Peptidase C14 caspase domain-containing protein</fullName>
    </recommendedName>
</protein>
<dbReference type="AlphaFoldDB" id="A0AA39K956"/>
<dbReference type="EMBL" id="JAUEPS010000024">
    <property type="protein sequence ID" value="KAK0455591.1"/>
    <property type="molecule type" value="Genomic_DNA"/>
</dbReference>
<evidence type="ECO:0000256" key="1">
    <source>
        <dbReference type="SAM" id="MobiDB-lite"/>
    </source>
</evidence>
<keyword evidence="4" id="KW-1185">Reference proteome</keyword>
<dbReference type="Gene3D" id="3.40.50.1460">
    <property type="match status" value="1"/>
</dbReference>
<feature type="domain" description="Peptidase C14 caspase" evidence="2">
    <location>
        <begin position="74"/>
        <end position="216"/>
    </location>
</feature>
<dbReference type="GO" id="GO:0004197">
    <property type="term" value="F:cysteine-type endopeptidase activity"/>
    <property type="evidence" value="ECO:0007669"/>
    <property type="project" value="InterPro"/>
</dbReference>
<dbReference type="InterPro" id="IPR011600">
    <property type="entry name" value="Pept_C14_caspase"/>
</dbReference>
<proteinExistence type="predicted"/>
<dbReference type="GO" id="GO:0006508">
    <property type="term" value="P:proteolysis"/>
    <property type="evidence" value="ECO:0007669"/>
    <property type="project" value="InterPro"/>
</dbReference>
<feature type="compositionally biased region" description="Polar residues" evidence="1">
    <location>
        <begin position="7"/>
        <end position="17"/>
    </location>
</feature>
<reference evidence="3" key="1">
    <citation type="submission" date="2023-06" db="EMBL/GenBank/DDBJ databases">
        <authorList>
            <consortium name="Lawrence Berkeley National Laboratory"/>
            <person name="Ahrendt S."/>
            <person name="Sahu N."/>
            <person name="Indic B."/>
            <person name="Wong-Bajracharya J."/>
            <person name="Merenyi Z."/>
            <person name="Ke H.-M."/>
            <person name="Monk M."/>
            <person name="Kocsube S."/>
            <person name="Drula E."/>
            <person name="Lipzen A."/>
            <person name="Balint B."/>
            <person name="Henrissat B."/>
            <person name="Andreopoulos B."/>
            <person name="Martin F.M."/>
            <person name="Harder C.B."/>
            <person name="Rigling D."/>
            <person name="Ford K.L."/>
            <person name="Foster G.D."/>
            <person name="Pangilinan J."/>
            <person name="Papanicolaou A."/>
            <person name="Barry K."/>
            <person name="LaButti K."/>
            <person name="Viragh M."/>
            <person name="Koriabine M."/>
            <person name="Yan M."/>
            <person name="Riley R."/>
            <person name="Champramary S."/>
            <person name="Plett K.L."/>
            <person name="Tsai I.J."/>
            <person name="Slot J."/>
            <person name="Sipos G."/>
            <person name="Plett J."/>
            <person name="Nagy L.G."/>
            <person name="Grigoriev I.V."/>
        </authorList>
    </citation>
    <scope>NUCLEOTIDE SEQUENCE</scope>
    <source>
        <strain evidence="3">CCBAS 213</strain>
    </source>
</reference>
<name>A0AA39K956_ARMTA</name>
<dbReference type="Proteomes" id="UP001175211">
    <property type="component" value="Unassembled WGS sequence"/>
</dbReference>
<comment type="caution">
    <text evidence="3">The sequence shown here is derived from an EMBL/GenBank/DDBJ whole genome shotgun (WGS) entry which is preliminary data.</text>
</comment>
<gene>
    <name evidence="3" type="ORF">EV420DRAFT_1644378</name>
</gene>
<feature type="region of interest" description="Disordered" evidence="1">
    <location>
        <begin position="1"/>
        <end position="22"/>
    </location>
</feature>
<dbReference type="Pfam" id="PF00656">
    <property type="entry name" value="Peptidase_C14"/>
    <property type="match status" value="1"/>
</dbReference>
<dbReference type="RefSeq" id="XP_060329101.1">
    <property type="nucleotide sequence ID" value="XM_060477635.1"/>
</dbReference>
<evidence type="ECO:0000313" key="3">
    <source>
        <dbReference type="EMBL" id="KAK0455591.1"/>
    </source>
</evidence>
<dbReference type="GeneID" id="85361183"/>
<organism evidence="3 4">
    <name type="scientific">Armillaria tabescens</name>
    <name type="common">Ringless honey mushroom</name>
    <name type="synonym">Agaricus tabescens</name>
    <dbReference type="NCBI Taxonomy" id="1929756"/>
    <lineage>
        <taxon>Eukaryota</taxon>
        <taxon>Fungi</taxon>
        <taxon>Dikarya</taxon>
        <taxon>Basidiomycota</taxon>
        <taxon>Agaricomycotina</taxon>
        <taxon>Agaricomycetes</taxon>
        <taxon>Agaricomycetidae</taxon>
        <taxon>Agaricales</taxon>
        <taxon>Marasmiineae</taxon>
        <taxon>Physalacriaceae</taxon>
        <taxon>Desarmillaria</taxon>
    </lineage>
</organism>
<sequence length="222" mass="24675">MSCEEIPSQSNLSSDTMQHIPDHQPQADIRTTAFDEVIPGRRDFAASVTQQSILRESPSLIQAVRSGLGLYRFWAVLIGVDAYAQVPLRGCKTVSSVSSAPNIQTLMIRDPKSTPSRTNIVDTLYSLVNNPEIERNDNIIIYYAGHGTSYYCEKHDLESQCDISCPIEALCPIDRDYQDSNGNWIPDISDRELNSLFTLISHAKGPNITFIADCCHRPTVVA</sequence>